<name>A0A222P157_9GAMM</name>
<evidence type="ECO:0000256" key="1">
    <source>
        <dbReference type="SAM" id="Phobius"/>
    </source>
</evidence>
<dbReference type="EMBL" id="CP016397">
    <property type="protein sequence ID" value="ASQ45598.1"/>
    <property type="molecule type" value="Genomic_DNA"/>
</dbReference>
<reference evidence="3" key="1">
    <citation type="submission" date="2016-07" db="EMBL/GenBank/DDBJ databases">
        <authorList>
            <person name="Florea S."/>
            <person name="Webb J.S."/>
            <person name="Jaromczyk J."/>
            <person name="Schardl C.L."/>
        </authorList>
    </citation>
    <scope>NUCLEOTIDE SEQUENCE [LARGE SCALE GENOMIC DNA]</scope>
    <source>
        <strain evidence="3">CDC-D5610</strain>
    </source>
</reference>
<dbReference type="RefSeq" id="WP_157698183.1">
    <property type="nucleotide sequence ID" value="NZ_CP016397.1"/>
</dbReference>
<feature type="transmembrane region" description="Helical" evidence="1">
    <location>
        <begin position="87"/>
        <end position="116"/>
    </location>
</feature>
<dbReference type="KEGG" id="lcd:clem_05210"/>
<dbReference type="OrthoDB" id="5652645at2"/>
<evidence type="ECO:0000313" key="3">
    <source>
        <dbReference type="Proteomes" id="UP000201728"/>
    </source>
</evidence>
<sequence>MENKGECYPYLSWTAIFSAAIIGVGLNFLLNLFSLGLGISSFSIDLQGKTSLSFAGFICFCISSIIAMFFTGWFAGKLSPPMLQGRLWGAFYGFLAWSLLLIITVLIITNMIQFLAFHSNFTSNLVSVKLTHSAPMLTETIAHITKSSPLSFNIETTKKVLTLNAMLTFILFFLGALSSCIGGFIGYKK</sequence>
<feature type="transmembrane region" description="Helical" evidence="1">
    <location>
        <begin position="165"/>
        <end position="187"/>
    </location>
</feature>
<accession>A0A222P157</accession>
<organism evidence="2 3">
    <name type="scientific">Legionella clemsonensis</name>
    <dbReference type="NCBI Taxonomy" id="1867846"/>
    <lineage>
        <taxon>Bacteria</taxon>
        <taxon>Pseudomonadati</taxon>
        <taxon>Pseudomonadota</taxon>
        <taxon>Gammaproteobacteria</taxon>
        <taxon>Legionellales</taxon>
        <taxon>Legionellaceae</taxon>
        <taxon>Legionella</taxon>
    </lineage>
</organism>
<keyword evidence="1" id="KW-0812">Transmembrane</keyword>
<dbReference type="AlphaFoldDB" id="A0A222P157"/>
<evidence type="ECO:0008006" key="4">
    <source>
        <dbReference type="Google" id="ProtNLM"/>
    </source>
</evidence>
<keyword evidence="1" id="KW-1133">Transmembrane helix</keyword>
<evidence type="ECO:0000313" key="2">
    <source>
        <dbReference type="EMBL" id="ASQ45598.1"/>
    </source>
</evidence>
<protein>
    <recommendedName>
        <fullName evidence="4">DUF4199 domain-containing protein</fullName>
    </recommendedName>
</protein>
<dbReference type="Proteomes" id="UP000201728">
    <property type="component" value="Chromosome"/>
</dbReference>
<proteinExistence type="predicted"/>
<keyword evidence="3" id="KW-1185">Reference proteome</keyword>
<gene>
    <name evidence="2" type="ORF">clem_05210</name>
</gene>
<keyword evidence="1" id="KW-0472">Membrane</keyword>
<feature type="transmembrane region" description="Helical" evidence="1">
    <location>
        <begin position="12"/>
        <end position="34"/>
    </location>
</feature>
<feature type="transmembrane region" description="Helical" evidence="1">
    <location>
        <begin position="54"/>
        <end position="75"/>
    </location>
</feature>